<gene>
    <name evidence="1" type="ORF">EJF14_30387</name>
</gene>
<reference evidence="2" key="1">
    <citation type="journal article" date="2019" name="MBio">
        <title>Comparative genomics for the elucidation of multidrug resistance (MDR) in Candida lusitaniae.</title>
        <authorList>
            <person name="Kannan A."/>
            <person name="Asner S.A."/>
            <person name="Trachsel E."/>
            <person name="Kelly S."/>
            <person name="Parker J."/>
            <person name="Sanglard D."/>
        </authorList>
    </citation>
    <scope>NUCLEOTIDE SEQUENCE [LARGE SCALE GENOMIC DNA]</scope>
    <source>
        <strain evidence="2">P1</strain>
    </source>
</reference>
<evidence type="ECO:0000313" key="1">
    <source>
        <dbReference type="EMBL" id="QFZ27417.1"/>
    </source>
</evidence>
<organism evidence="1 2">
    <name type="scientific">Clavispora lusitaniae</name>
    <name type="common">Candida lusitaniae</name>
    <dbReference type="NCBI Taxonomy" id="36911"/>
    <lineage>
        <taxon>Eukaryota</taxon>
        <taxon>Fungi</taxon>
        <taxon>Dikarya</taxon>
        <taxon>Ascomycota</taxon>
        <taxon>Saccharomycotina</taxon>
        <taxon>Pichiomycetes</taxon>
        <taxon>Metschnikowiaceae</taxon>
        <taxon>Clavispora</taxon>
    </lineage>
</organism>
<evidence type="ECO:0000313" key="2">
    <source>
        <dbReference type="Proteomes" id="UP000326582"/>
    </source>
</evidence>
<proteinExistence type="predicted"/>
<dbReference type="Proteomes" id="UP000326582">
    <property type="component" value="Chromosome 3"/>
</dbReference>
<sequence>MHVITIKIRNAHTFCSCVQRHMEGQNKSAGTCLNHDVLKIICGHLCQKDLVAFVQTCKEWRSVGSKHLYSHLYVTDKVARFPENAPERLPKPSKWAIVYNSLHDSSCSLKLLERTLGKSPSLASLVEELHTDDTVFVLFKLQNWARRFFSDPGCSLRSVHYCNVPIAHFLVGYDSLCAFYQTTPGLGMLTTIQAKSIQDLSHLAHIAKESNTSLNIRKISFCLTDTSSHEITPFDEEVKKVFSNVSRCQVISSSDWALRFLKNLHESYGENLFPSVKHLELTHVHGGPSNSHGPHDESKEVKLDFGILKNLFSISQLESLDCRIGCSHLPVVTGVSEESDFESVYEAGLDCCMCLHSFLTHLKNNLSPSLRYLCLERRGSSFCSNPYSTYQFKRELADFFADIRETHGLRTLILDSKSELVPPWGLHLDDDILIKSISHANTLLIRSIRGLGVDETKIIDDIEGFVVWEEYSKGTNLGSMEFTANHCSECMETYQDIMDFVSVNAKIQFYLDPTYKKSLSEFYYDLFGVLLLVLRNPMFAQVMFKESSRHGNSESERSFNNAKLANFLPSCDEILSSMGEMLLSGCLSLHDLFRHDSYLDLVVRNGYAHSKRTKIPCKCKGNEVQRFVKLLMHSQHGIK</sequence>
<accession>A0ACD0WIX0</accession>
<protein>
    <submittedName>
        <fullName evidence="1">Uncharacterized protein</fullName>
    </submittedName>
</protein>
<name>A0ACD0WIX0_CLALS</name>
<keyword evidence="2" id="KW-1185">Reference proteome</keyword>
<dbReference type="EMBL" id="CP038486">
    <property type="protein sequence ID" value="QFZ27417.1"/>
    <property type="molecule type" value="Genomic_DNA"/>
</dbReference>